<evidence type="ECO:0000313" key="1">
    <source>
        <dbReference type="EMBL" id="KAI5663239.1"/>
    </source>
</evidence>
<comment type="caution">
    <text evidence="1">The sequence shown here is derived from an EMBL/GenBank/DDBJ whole genome shotgun (WGS) entry which is preliminary data.</text>
</comment>
<organism evidence="1 2">
    <name type="scientific">Catharanthus roseus</name>
    <name type="common">Madagascar periwinkle</name>
    <name type="synonym">Vinca rosea</name>
    <dbReference type="NCBI Taxonomy" id="4058"/>
    <lineage>
        <taxon>Eukaryota</taxon>
        <taxon>Viridiplantae</taxon>
        <taxon>Streptophyta</taxon>
        <taxon>Embryophyta</taxon>
        <taxon>Tracheophyta</taxon>
        <taxon>Spermatophyta</taxon>
        <taxon>Magnoliopsida</taxon>
        <taxon>eudicotyledons</taxon>
        <taxon>Gunneridae</taxon>
        <taxon>Pentapetalae</taxon>
        <taxon>asterids</taxon>
        <taxon>lamiids</taxon>
        <taxon>Gentianales</taxon>
        <taxon>Apocynaceae</taxon>
        <taxon>Rauvolfioideae</taxon>
        <taxon>Vinceae</taxon>
        <taxon>Catharanthinae</taxon>
        <taxon>Catharanthus</taxon>
    </lineage>
</organism>
<gene>
    <name evidence="1" type="ORF">M9H77_22562</name>
</gene>
<accession>A0ACC0ASX7</accession>
<dbReference type="Proteomes" id="UP001060085">
    <property type="component" value="Linkage Group LG05"/>
</dbReference>
<name>A0ACC0ASX7_CATRO</name>
<reference evidence="2" key="1">
    <citation type="journal article" date="2023" name="Nat. Plants">
        <title>Single-cell RNA sequencing provides a high-resolution roadmap for understanding the multicellular compartmentation of specialized metabolism.</title>
        <authorList>
            <person name="Sun S."/>
            <person name="Shen X."/>
            <person name="Li Y."/>
            <person name="Li Y."/>
            <person name="Wang S."/>
            <person name="Li R."/>
            <person name="Zhang H."/>
            <person name="Shen G."/>
            <person name="Guo B."/>
            <person name="Wei J."/>
            <person name="Xu J."/>
            <person name="St-Pierre B."/>
            <person name="Chen S."/>
            <person name="Sun C."/>
        </authorList>
    </citation>
    <scope>NUCLEOTIDE SEQUENCE [LARGE SCALE GENOMIC DNA]</scope>
</reference>
<sequence length="141" mass="16444">MVGDVNQLDVQEHQGVVTRAKAKQRKSHKDQIEQEKFQGLNYNVQDFMGQYAKIIPHQVYPTVADFVLKFSHVMTILKKLPSDTRKKLSAKGYFSHKMDTFFSTYCLFHQTSHHIEANDLRDAIDQYFQFRGTNKEMGLQS</sequence>
<dbReference type="EMBL" id="CM044705">
    <property type="protein sequence ID" value="KAI5663239.1"/>
    <property type="molecule type" value="Genomic_DNA"/>
</dbReference>
<keyword evidence="2" id="KW-1185">Reference proteome</keyword>
<proteinExistence type="predicted"/>
<protein>
    <submittedName>
        <fullName evidence="1">Uncharacterized protein</fullName>
    </submittedName>
</protein>
<evidence type="ECO:0000313" key="2">
    <source>
        <dbReference type="Proteomes" id="UP001060085"/>
    </source>
</evidence>